<dbReference type="RefSeq" id="XP_033578325.1">
    <property type="nucleotide sequence ID" value="XM_033719622.1"/>
</dbReference>
<dbReference type="OrthoDB" id="3783630at2759"/>
<evidence type="ECO:0000313" key="3">
    <source>
        <dbReference type="RefSeq" id="XP_033578325.1"/>
    </source>
</evidence>
<dbReference type="Gene3D" id="3.80.10.10">
    <property type="entry name" value="Ribonuclease Inhibitor"/>
    <property type="match status" value="1"/>
</dbReference>
<organism evidence="1">
    <name type="scientific">Mytilinidion resinicola</name>
    <dbReference type="NCBI Taxonomy" id="574789"/>
    <lineage>
        <taxon>Eukaryota</taxon>
        <taxon>Fungi</taxon>
        <taxon>Dikarya</taxon>
        <taxon>Ascomycota</taxon>
        <taxon>Pezizomycotina</taxon>
        <taxon>Dothideomycetes</taxon>
        <taxon>Pleosporomycetidae</taxon>
        <taxon>Mytilinidiales</taxon>
        <taxon>Mytilinidiaceae</taxon>
        <taxon>Mytilinidion</taxon>
    </lineage>
</organism>
<proteinExistence type="predicted"/>
<dbReference type="AlphaFoldDB" id="A0A6A6YRG2"/>
<accession>A0A6A6YRG2</accession>
<protein>
    <submittedName>
        <fullName evidence="1 3">Uncharacterized protein</fullName>
    </submittedName>
</protein>
<reference evidence="3" key="2">
    <citation type="submission" date="2020-04" db="EMBL/GenBank/DDBJ databases">
        <authorList>
            <consortium name="NCBI Genome Project"/>
        </authorList>
    </citation>
    <scope>NUCLEOTIDE SEQUENCE</scope>
    <source>
        <strain evidence="3">CBS 304.34</strain>
    </source>
</reference>
<dbReference type="Proteomes" id="UP000504636">
    <property type="component" value="Unplaced"/>
</dbReference>
<evidence type="ECO:0000313" key="1">
    <source>
        <dbReference type="EMBL" id="KAF2811361.1"/>
    </source>
</evidence>
<reference evidence="1 3" key="1">
    <citation type="journal article" date="2020" name="Stud. Mycol.">
        <title>101 Dothideomycetes genomes: a test case for predicting lifestyles and emergence of pathogens.</title>
        <authorList>
            <person name="Haridas S."/>
            <person name="Albert R."/>
            <person name="Binder M."/>
            <person name="Bloem J."/>
            <person name="Labutti K."/>
            <person name="Salamov A."/>
            <person name="Andreopoulos B."/>
            <person name="Baker S."/>
            <person name="Barry K."/>
            <person name="Bills G."/>
            <person name="Bluhm B."/>
            <person name="Cannon C."/>
            <person name="Castanera R."/>
            <person name="Culley D."/>
            <person name="Daum C."/>
            <person name="Ezra D."/>
            <person name="Gonzalez J."/>
            <person name="Henrissat B."/>
            <person name="Kuo A."/>
            <person name="Liang C."/>
            <person name="Lipzen A."/>
            <person name="Lutzoni F."/>
            <person name="Magnuson J."/>
            <person name="Mondo S."/>
            <person name="Nolan M."/>
            <person name="Ohm R."/>
            <person name="Pangilinan J."/>
            <person name="Park H.-J."/>
            <person name="Ramirez L."/>
            <person name="Alfaro M."/>
            <person name="Sun H."/>
            <person name="Tritt A."/>
            <person name="Yoshinaga Y."/>
            <person name="Zwiers L.-H."/>
            <person name="Turgeon B."/>
            <person name="Goodwin S."/>
            <person name="Spatafora J."/>
            <person name="Crous P."/>
            <person name="Grigoriev I."/>
        </authorList>
    </citation>
    <scope>NUCLEOTIDE SEQUENCE</scope>
    <source>
        <strain evidence="1 3">CBS 304.34</strain>
    </source>
</reference>
<reference evidence="3" key="3">
    <citation type="submission" date="2025-04" db="UniProtKB">
        <authorList>
            <consortium name="RefSeq"/>
        </authorList>
    </citation>
    <scope>IDENTIFICATION</scope>
    <source>
        <strain evidence="3">CBS 304.34</strain>
    </source>
</reference>
<name>A0A6A6YRG2_9PEZI</name>
<keyword evidence="2" id="KW-1185">Reference proteome</keyword>
<dbReference type="InterPro" id="IPR032675">
    <property type="entry name" value="LRR_dom_sf"/>
</dbReference>
<dbReference type="EMBL" id="MU003698">
    <property type="protein sequence ID" value="KAF2811361.1"/>
    <property type="molecule type" value="Genomic_DNA"/>
</dbReference>
<evidence type="ECO:0000313" key="2">
    <source>
        <dbReference type="Proteomes" id="UP000504636"/>
    </source>
</evidence>
<gene>
    <name evidence="1 3" type="ORF">BDZ99DRAFT_461446</name>
</gene>
<dbReference type="GeneID" id="54460515"/>
<sequence length="484" mass="53854">MAAFLEAWRDPDRAPASLTTVPDEILLNIVDALITSSLDDETPGTATLPANPHDPWWSDPLYNLHLTSKRFYDCFEPYVYVNVGLYSDYAVKSFVAKLLKDPSIGYAVKRIEFMSQDLAIVDLGNFMDYFLRLSSAELLNSVRLEGTGLDCVKDLGVSNPSAELGLIMMLTPNLQTFLLNGSVYMDPNIARNQIGTWNYDQLRSPHGKAMKGIALGESTFTRSALTVTNTFRALKNITICLDGIVMADLTPIFALPSLRRFAGFGRLSGKQGDDTACAVPKSSSNITSLSLKRFYAGMDNLKNLVEGCKRLEELDLHIPYTEDDIDVHHLCRIGRHHFESLRLLGLDFYSTVHGSLGNLGDLKDFKLLERVHLPPMAIAQGLDSQPQFNLATQLPLHVTAVDLYGYSTEDDMVDLPMMFITQLNLLATLWESLQEPIQPVARTVLVHESAFGTYFIDGQDVDQLDHDFRLAGATLTVCDDFIDL</sequence>